<organism evidence="1 2">
    <name type="scientific">Azospirillum oleiclasticum</name>
    <dbReference type="NCBI Taxonomy" id="2735135"/>
    <lineage>
        <taxon>Bacteria</taxon>
        <taxon>Pseudomonadati</taxon>
        <taxon>Pseudomonadota</taxon>
        <taxon>Alphaproteobacteria</taxon>
        <taxon>Rhodospirillales</taxon>
        <taxon>Azospirillaceae</taxon>
        <taxon>Azospirillum</taxon>
    </lineage>
</organism>
<reference evidence="1 2" key="1">
    <citation type="submission" date="2020-05" db="EMBL/GenBank/DDBJ databases">
        <title>Azospirillum oleiclasticum sp. nov, a nitrogen-fixing and heavy crude oil-emulsifying bacterium isolated from the crude oil of Yumen Oilfield.</title>
        <authorList>
            <person name="Wu D."/>
            <person name="Cai M."/>
            <person name="Zhang X."/>
        </authorList>
    </citation>
    <scope>NUCLEOTIDE SEQUENCE [LARGE SCALE GENOMIC DNA]</scope>
    <source>
        <strain evidence="1 2">ROY-1-1-2</strain>
    </source>
</reference>
<gene>
    <name evidence="1" type="ORF">HND93_01740</name>
</gene>
<keyword evidence="2" id="KW-1185">Reference proteome</keyword>
<evidence type="ECO:0000313" key="2">
    <source>
        <dbReference type="Proteomes" id="UP000584642"/>
    </source>
</evidence>
<comment type="caution">
    <text evidence="1">The sequence shown here is derived from an EMBL/GenBank/DDBJ whole genome shotgun (WGS) entry which is preliminary data.</text>
</comment>
<evidence type="ECO:0000313" key="1">
    <source>
        <dbReference type="EMBL" id="NYZ18419.1"/>
    </source>
</evidence>
<dbReference type="EMBL" id="JABFDB010000001">
    <property type="protein sequence ID" value="NYZ18419.1"/>
    <property type="molecule type" value="Genomic_DNA"/>
</dbReference>
<dbReference type="RefSeq" id="WP_180280164.1">
    <property type="nucleotide sequence ID" value="NZ_JABFDB010000001.1"/>
</dbReference>
<proteinExistence type="predicted"/>
<sequence>MDASSSEQEVIRQAFVVVLATDVISQARKRIALARLEGVTGADGCPTGGCGPCQRRRRCEEAVQEIMATA</sequence>
<name>A0ABX2T291_9PROT</name>
<accession>A0ABX2T291</accession>
<dbReference type="Proteomes" id="UP000584642">
    <property type="component" value="Unassembled WGS sequence"/>
</dbReference>
<protein>
    <submittedName>
        <fullName evidence="1">Uncharacterized protein</fullName>
    </submittedName>
</protein>